<evidence type="ECO:0000256" key="6">
    <source>
        <dbReference type="ARBA" id="ARBA00023277"/>
    </source>
</evidence>
<keyword evidence="6" id="KW-0119">Carbohydrate metabolism</keyword>
<keyword evidence="7 9" id="KW-0326">Glycosidase</keyword>
<dbReference type="SUPFAM" id="SSF49899">
    <property type="entry name" value="Concanavalin A-like lectins/glucanases"/>
    <property type="match status" value="1"/>
</dbReference>
<evidence type="ECO:0000256" key="5">
    <source>
        <dbReference type="ARBA" id="ARBA00023001"/>
    </source>
</evidence>
<protein>
    <recommendedName>
        <fullName evidence="9">Glucanase</fullName>
        <ecNumber evidence="9">3.2.1.-</ecNumber>
    </recommendedName>
</protein>
<evidence type="ECO:0000256" key="8">
    <source>
        <dbReference type="ARBA" id="ARBA00023326"/>
    </source>
</evidence>
<dbReference type="PANTHER" id="PTHR33753:SF2">
    <property type="entry name" value="GLYCOSIDE HYDROLASE FAMILY 7 PROTEIN"/>
    <property type="match status" value="1"/>
</dbReference>
<keyword evidence="8 9" id="KW-0624">Polysaccharide degradation</keyword>
<dbReference type="Pfam" id="PF00840">
    <property type="entry name" value="Glyco_hydro_7"/>
    <property type="match status" value="1"/>
</dbReference>
<dbReference type="AlphaFoldDB" id="A0AAD7P2U1"/>
<evidence type="ECO:0000256" key="3">
    <source>
        <dbReference type="ARBA" id="ARBA00022729"/>
    </source>
</evidence>
<comment type="caution">
    <text evidence="10">The sequence shown here is derived from an EMBL/GenBank/DDBJ whole genome shotgun (WGS) entry which is preliminary data.</text>
</comment>
<evidence type="ECO:0000256" key="2">
    <source>
        <dbReference type="ARBA" id="ARBA00006044"/>
    </source>
</evidence>
<keyword evidence="4 9" id="KW-0378">Hydrolase</keyword>
<dbReference type="EC" id="3.2.1.-" evidence="9"/>
<gene>
    <name evidence="10" type="ORF">DFH07DRAFT_726679</name>
</gene>
<dbReference type="Proteomes" id="UP001215280">
    <property type="component" value="Unassembled WGS sequence"/>
</dbReference>
<dbReference type="PRINTS" id="PR00734">
    <property type="entry name" value="GLHYDRLASE7"/>
</dbReference>
<reference evidence="10" key="1">
    <citation type="submission" date="2023-03" db="EMBL/GenBank/DDBJ databases">
        <title>Massive genome expansion in bonnet fungi (Mycena s.s.) driven by repeated elements and novel gene families across ecological guilds.</title>
        <authorList>
            <consortium name="Lawrence Berkeley National Laboratory"/>
            <person name="Harder C.B."/>
            <person name="Miyauchi S."/>
            <person name="Viragh M."/>
            <person name="Kuo A."/>
            <person name="Thoen E."/>
            <person name="Andreopoulos B."/>
            <person name="Lu D."/>
            <person name="Skrede I."/>
            <person name="Drula E."/>
            <person name="Henrissat B."/>
            <person name="Morin E."/>
            <person name="Kohler A."/>
            <person name="Barry K."/>
            <person name="LaButti K."/>
            <person name="Morin E."/>
            <person name="Salamov A."/>
            <person name="Lipzen A."/>
            <person name="Mereny Z."/>
            <person name="Hegedus B."/>
            <person name="Baldrian P."/>
            <person name="Stursova M."/>
            <person name="Weitz H."/>
            <person name="Taylor A."/>
            <person name="Grigoriev I.V."/>
            <person name="Nagy L.G."/>
            <person name="Martin F."/>
            <person name="Kauserud H."/>
        </authorList>
    </citation>
    <scope>NUCLEOTIDE SEQUENCE</scope>
    <source>
        <strain evidence="10">CBHHK188m</strain>
    </source>
</reference>
<dbReference type="Gene3D" id="2.70.100.10">
    <property type="entry name" value="Glycoside hydrolase, family 7, domain"/>
    <property type="match status" value="1"/>
</dbReference>
<evidence type="ECO:0000256" key="7">
    <source>
        <dbReference type="ARBA" id="ARBA00023295"/>
    </source>
</evidence>
<feature type="non-terminal residue" evidence="10">
    <location>
        <position position="1"/>
    </location>
</feature>
<accession>A0AAD7P2U1</accession>
<dbReference type="PANTHER" id="PTHR33753">
    <property type="entry name" value="1,4-BETA-D-GLUCAN CELLOBIOHYDROLASE B"/>
    <property type="match status" value="1"/>
</dbReference>
<evidence type="ECO:0000313" key="11">
    <source>
        <dbReference type="Proteomes" id="UP001215280"/>
    </source>
</evidence>
<evidence type="ECO:0000256" key="9">
    <source>
        <dbReference type="RuleBase" id="RU361164"/>
    </source>
</evidence>
<dbReference type="InterPro" id="IPR013320">
    <property type="entry name" value="ConA-like_dom_sf"/>
</dbReference>
<evidence type="ECO:0000313" key="10">
    <source>
        <dbReference type="EMBL" id="KAJ7785312.1"/>
    </source>
</evidence>
<keyword evidence="5 9" id="KW-0136">Cellulose degradation</keyword>
<evidence type="ECO:0000256" key="1">
    <source>
        <dbReference type="ARBA" id="ARBA00001641"/>
    </source>
</evidence>
<dbReference type="GO" id="GO:0030245">
    <property type="term" value="P:cellulose catabolic process"/>
    <property type="evidence" value="ECO:0007669"/>
    <property type="project" value="UniProtKB-KW"/>
</dbReference>
<dbReference type="InterPro" id="IPR001722">
    <property type="entry name" value="Glyco_hydro_7"/>
</dbReference>
<name>A0AAD7P2U1_9AGAR</name>
<comment type="catalytic activity">
    <reaction evidence="1">
        <text>Hydrolysis of (1-&gt;4)-beta-D-glucosidic linkages in cellulose and cellotetraose, releasing cellobiose from the non-reducing ends of the chains.</text>
        <dbReference type="EC" id="3.2.1.91"/>
    </reaction>
</comment>
<sequence length="66" mass="7520">TQYQLFQLLNQEFTFIVDMSHLRCGLNGTLYLTDGGVFKYPNNKAGTQYGVGYCDSQCPRDIKFIS</sequence>
<dbReference type="GO" id="GO:0016162">
    <property type="term" value="F:cellulose 1,4-beta-cellobiosidase activity"/>
    <property type="evidence" value="ECO:0007669"/>
    <property type="project" value="UniProtKB-EC"/>
</dbReference>
<evidence type="ECO:0000256" key="4">
    <source>
        <dbReference type="ARBA" id="ARBA00022801"/>
    </source>
</evidence>
<organism evidence="10 11">
    <name type="scientific">Mycena maculata</name>
    <dbReference type="NCBI Taxonomy" id="230809"/>
    <lineage>
        <taxon>Eukaryota</taxon>
        <taxon>Fungi</taxon>
        <taxon>Dikarya</taxon>
        <taxon>Basidiomycota</taxon>
        <taxon>Agaricomycotina</taxon>
        <taxon>Agaricomycetes</taxon>
        <taxon>Agaricomycetidae</taxon>
        <taxon>Agaricales</taxon>
        <taxon>Marasmiineae</taxon>
        <taxon>Mycenaceae</taxon>
        <taxon>Mycena</taxon>
    </lineage>
</organism>
<dbReference type="EMBL" id="JARJLG010000001">
    <property type="protein sequence ID" value="KAJ7785312.1"/>
    <property type="molecule type" value="Genomic_DNA"/>
</dbReference>
<proteinExistence type="inferred from homology"/>
<keyword evidence="11" id="KW-1185">Reference proteome</keyword>
<keyword evidence="3" id="KW-0732">Signal</keyword>
<dbReference type="InterPro" id="IPR037019">
    <property type="entry name" value="Glyco_hydro_7_sf"/>
</dbReference>
<comment type="similarity">
    <text evidence="2 9">Belongs to the glycosyl hydrolase 7 (cellulase C) family.</text>
</comment>